<evidence type="ECO:0008006" key="3">
    <source>
        <dbReference type="Google" id="ProtNLM"/>
    </source>
</evidence>
<sequence>MHIDHGDALLGPIQRWTTARPTPLGERTAAAEGRLGAADVAELREITEAFRGLDNRHGGVLSRQAVIAQVQHAVGLLNTCTYTESTGRALFSAIADLGSVAGWMSFDAGEHRCAQRLFITALHAASEGGDAATGAHILQCMARQMSHLQHYDDALDLVGLAQYGARRSLSPAAASMLAGLEARFHAILGNLPSADHAARTAEDLFDRVTPGEEPAHTAFFDRAELSATLGVAHQIAAKHAETGTATSRHADESLRLLTTALDSRPEHRQRSKAFDHLGMARTHLVVAEVDGARAETITALDLFSRLGSPRVGDRLIELHADAAAYATDPTAADLRERIVHALA</sequence>
<evidence type="ECO:0000313" key="1">
    <source>
        <dbReference type="EMBL" id="GEB49193.1"/>
    </source>
</evidence>
<dbReference type="RefSeq" id="WP_230988543.1">
    <property type="nucleotide sequence ID" value="NZ_BJMM01000006.1"/>
</dbReference>
<name>A0A4Y3QX75_STRCI</name>
<dbReference type="Proteomes" id="UP000319210">
    <property type="component" value="Unassembled WGS sequence"/>
</dbReference>
<evidence type="ECO:0000313" key="2">
    <source>
        <dbReference type="Proteomes" id="UP000319210"/>
    </source>
</evidence>
<proteinExistence type="predicted"/>
<comment type="caution">
    <text evidence="1">The sequence shown here is derived from an EMBL/GenBank/DDBJ whole genome shotgun (WGS) entry which is preliminary data.</text>
</comment>
<dbReference type="EMBL" id="BJMM01000006">
    <property type="protein sequence ID" value="GEB49193.1"/>
    <property type="molecule type" value="Genomic_DNA"/>
</dbReference>
<dbReference type="AlphaFoldDB" id="A0A4Y3QX75"/>
<accession>A0A4Y3QX75</accession>
<reference evidence="1 2" key="1">
    <citation type="submission" date="2019-06" db="EMBL/GenBank/DDBJ databases">
        <title>Whole genome shotgun sequence of Streptomyces cacaoi subsp. cacaoi NBRC 12748.</title>
        <authorList>
            <person name="Hosoyama A."/>
            <person name="Uohara A."/>
            <person name="Ohji S."/>
            <person name="Ichikawa N."/>
        </authorList>
    </citation>
    <scope>NUCLEOTIDE SEQUENCE [LARGE SCALE GENOMIC DNA]</scope>
    <source>
        <strain evidence="1 2">NBRC 12748</strain>
    </source>
</reference>
<protein>
    <recommendedName>
        <fullName evidence="3">Transcriptional regulator</fullName>
    </recommendedName>
</protein>
<keyword evidence="2" id="KW-1185">Reference proteome</keyword>
<organism evidence="1 2">
    <name type="scientific">Streptomyces cacaoi</name>
    <dbReference type="NCBI Taxonomy" id="1898"/>
    <lineage>
        <taxon>Bacteria</taxon>
        <taxon>Bacillati</taxon>
        <taxon>Actinomycetota</taxon>
        <taxon>Actinomycetes</taxon>
        <taxon>Kitasatosporales</taxon>
        <taxon>Streptomycetaceae</taxon>
        <taxon>Streptomyces</taxon>
    </lineage>
</organism>
<gene>
    <name evidence="1" type="ORF">SCA03_17440</name>
</gene>